<dbReference type="GO" id="GO:0008324">
    <property type="term" value="F:monoatomic cation transmembrane transporter activity"/>
    <property type="evidence" value="ECO:0007669"/>
    <property type="project" value="InterPro"/>
</dbReference>
<evidence type="ECO:0008006" key="8">
    <source>
        <dbReference type="Google" id="ProtNLM"/>
    </source>
</evidence>
<dbReference type="GO" id="GO:0005886">
    <property type="term" value="C:plasma membrane"/>
    <property type="evidence" value="ECO:0007669"/>
    <property type="project" value="UniProtKB-SubCell"/>
</dbReference>
<evidence type="ECO:0000256" key="6">
    <source>
        <dbReference type="SAM" id="Phobius"/>
    </source>
</evidence>
<gene>
    <name evidence="7" type="ORF">LCGC14_0212160</name>
</gene>
<name>A0A0F9XJ89_9ZZZZ</name>
<evidence type="ECO:0000256" key="1">
    <source>
        <dbReference type="ARBA" id="ARBA00004651"/>
    </source>
</evidence>
<evidence type="ECO:0000256" key="5">
    <source>
        <dbReference type="ARBA" id="ARBA00023136"/>
    </source>
</evidence>
<dbReference type="InterPro" id="IPR002758">
    <property type="entry name" value="Cation_antiport_E"/>
</dbReference>
<feature type="transmembrane region" description="Helical" evidence="6">
    <location>
        <begin position="12"/>
        <end position="43"/>
    </location>
</feature>
<dbReference type="EMBL" id="LAZR01000097">
    <property type="protein sequence ID" value="KKN92158.1"/>
    <property type="molecule type" value="Genomic_DNA"/>
</dbReference>
<keyword evidence="3 6" id="KW-0812">Transmembrane</keyword>
<comment type="caution">
    <text evidence="7">The sequence shown here is derived from an EMBL/GenBank/DDBJ whole genome shotgun (WGS) entry which is preliminary data.</text>
</comment>
<evidence type="ECO:0000256" key="2">
    <source>
        <dbReference type="ARBA" id="ARBA00022475"/>
    </source>
</evidence>
<keyword evidence="2" id="KW-1003">Cell membrane</keyword>
<accession>A0A0F9XJ89</accession>
<dbReference type="PANTHER" id="PTHR34584:SF1">
    <property type="entry name" value="NA(+)_H(+) ANTIPORTER SUBUNIT E1"/>
    <property type="match status" value="1"/>
</dbReference>
<reference evidence="7" key="1">
    <citation type="journal article" date="2015" name="Nature">
        <title>Complex archaea that bridge the gap between prokaryotes and eukaryotes.</title>
        <authorList>
            <person name="Spang A."/>
            <person name="Saw J.H."/>
            <person name="Jorgensen S.L."/>
            <person name="Zaremba-Niedzwiedzka K."/>
            <person name="Martijn J."/>
            <person name="Lind A.E."/>
            <person name="van Eijk R."/>
            <person name="Schleper C."/>
            <person name="Guy L."/>
            <person name="Ettema T.J."/>
        </authorList>
    </citation>
    <scope>NUCLEOTIDE SEQUENCE</scope>
</reference>
<evidence type="ECO:0000256" key="3">
    <source>
        <dbReference type="ARBA" id="ARBA00022692"/>
    </source>
</evidence>
<dbReference type="AlphaFoldDB" id="A0A0F9XJ89"/>
<protein>
    <recommendedName>
        <fullName evidence="8">Na+/H+ antiporter subunit E</fullName>
    </recommendedName>
</protein>
<sequence>MISPRKFLPHPWLSFFMVVVWLLITNGVSVGNLVMGVFLGWLIPLFTDVFWPDPPVLRRPLVLMKFGLRVLLDILTANLDVARLILGPSARLRPAFVEYPLELEHEFAISLLASTISLTPGTVSSDISDDRKILLIHGLDIADPQVLIDTIKQRYEKPLMEVFECSRP</sequence>
<dbReference type="Pfam" id="PF01899">
    <property type="entry name" value="MNHE"/>
    <property type="match status" value="1"/>
</dbReference>
<organism evidence="7">
    <name type="scientific">marine sediment metagenome</name>
    <dbReference type="NCBI Taxonomy" id="412755"/>
    <lineage>
        <taxon>unclassified sequences</taxon>
        <taxon>metagenomes</taxon>
        <taxon>ecological metagenomes</taxon>
    </lineage>
</organism>
<evidence type="ECO:0000256" key="4">
    <source>
        <dbReference type="ARBA" id="ARBA00022989"/>
    </source>
</evidence>
<comment type="subcellular location">
    <subcellularLocation>
        <location evidence="1">Cell membrane</location>
        <topology evidence="1">Multi-pass membrane protein</topology>
    </subcellularLocation>
</comment>
<dbReference type="PIRSF" id="PIRSF019239">
    <property type="entry name" value="MrpE"/>
    <property type="match status" value="1"/>
</dbReference>
<evidence type="ECO:0000313" key="7">
    <source>
        <dbReference type="EMBL" id="KKN92158.1"/>
    </source>
</evidence>
<dbReference type="NCBIfam" id="NF006518">
    <property type="entry name" value="PRK08965.1-2"/>
    <property type="match status" value="1"/>
</dbReference>
<keyword evidence="4 6" id="KW-1133">Transmembrane helix</keyword>
<dbReference type="PANTHER" id="PTHR34584">
    <property type="entry name" value="NA(+)/H(+) ANTIPORTER SUBUNIT E1"/>
    <property type="match status" value="1"/>
</dbReference>
<keyword evidence="5 6" id="KW-0472">Membrane</keyword>
<proteinExistence type="predicted"/>